<dbReference type="EMBL" id="CP025746">
    <property type="protein sequence ID" value="QAA34857.1"/>
    <property type="molecule type" value="Genomic_DNA"/>
</dbReference>
<evidence type="ECO:0000313" key="2">
    <source>
        <dbReference type="EMBL" id="QAA34857.1"/>
    </source>
</evidence>
<name>A0A410E0J1_9CLOT</name>
<protein>
    <submittedName>
        <fullName evidence="2">Spore protein</fullName>
    </submittedName>
</protein>
<dbReference type="OrthoDB" id="1683773at2"/>
<dbReference type="InterPro" id="IPR038300">
    <property type="entry name" value="SASP_sf_alpha/beta"/>
</dbReference>
<proteinExistence type="predicted"/>
<evidence type="ECO:0000256" key="1">
    <source>
        <dbReference type="ARBA" id="ARBA00003863"/>
    </source>
</evidence>
<dbReference type="AlphaFoldDB" id="A0A410E0J1"/>
<comment type="function">
    <text evidence="1">SASP are bound to spore DNA. They are double-stranded DNA-binding proteins that cause DNA to change to an a-like conformation. They protect the DNA backbone from chemical and enzymatic cleavage and are thus involved in dormant spore's high resistance to UV light.</text>
</comment>
<evidence type="ECO:0000313" key="3">
    <source>
        <dbReference type="Proteomes" id="UP000286268"/>
    </source>
</evidence>
<dbReference type="Pfam" id="PF00269">
    <property type="entry name" value="SASP"/>
    <property type="match status" value="1"/>
</dbReference>
<keyword evidence="3" id="KW-1185">Reference proteome</keyword>
<gene>
    <name evidence="2" type="ORF">C1I91_26265</name>
</gene>
<accession>A0A410E0J1</accession>
<dbReference type="RefSeq" id="WP_128215568.1">
    <property type="nucleotide sequence ID" value="NZ_CP025746.1"/>
</dbReference>
<dbReference type="Gene3D" id="6.10.10.80">
    <property type="entry name" value="Small, acid-soluble spore protein, alpha/beta type-like"/>
    <property type="match status" value="1"/>
</dbReference>
<organism evidence="2 3">
    <name type="scientific">Clostridium manihotivorum</name>
    <dbReference type="NCBI Taxonomy" id="2320868"/>
    <lineage>
        <taxon>Bacteria</taxon>
        <taxon>Bacillati</taxon>
        <taxon>Bacillota</taxon>
        <taxon>Clostridia</taxon>
        <taxon>Eubacteriales</taxon>
        <taxon>Clostridiaceae</taxon>
        <taxon>Clostridium</taxon>
    </lineage>
</organism>
<dbReference type="GO" id="GO:0003690">
    <property type="term" value="F:double-stranded DNA binding"/>
    <property type="evidence" value="ECO:0007669"/>
    <property type="project" value="InterPro"/>
</dbReference>
<reference evidence="2 3" key="1">
    <citation type="submission" date="2018-01" db="EMBL/GenBank/DDBJ databases">
        <title>Genome Sequencing and Assembly of Anaerobacter polyendosporus strain CT4.</title>
        <authorList>
            <person name="Tachaapaikoon C."/>
            <person name="Sutheeworapong S."/>
            <person name="Jenjaroenpun P."/>
            <person name="Wongsurawat T."/>
            <person name="Nookeaw I."/>
            <person name="Cheawchanlertfa P."/>
            <person name="Kosugi A."/>
            <person name="Cheevadhanarak S."/>
            <person name="Ratanakhanokchai K."/>
        </authorList>
    </citation>
    <scope>NUCLEOTIDE SEQUENCE [LARGE SCALE GENOMIC DNA]</scope>
    <source>
        <strain evidence="2 3">CT4</strain>
    </source>
</reference>
<dbReference type="InterPro" id="IPR001448">
    <property type="entry name" value="SASP_alpha/beta-type"/>
</dbReference>
<dbReference type="GO" id="GO:0006265">
    <property type="term" value="P:DNA topological change"/>
    <property type="evidence" value="ECO:0007669"/>
    <property type="project" value="InterPro"/>
</dbReference>
<dbReference type="KEGG" id="cmah:C1I91_26265"/>
<sequence length="64" mass="6992">MKEIINELNTKSEQAKELGIELPDDGYWGNTSSKVCGMIGGAEGGNFTKNAVQAFEERLSNKNK</sequence>
<dbReference type="Proteomes" id="UP000286268">
    <property type="component" value="Chromosome"/>
</dbReference>